<evidence type="ECO:0000313" key="1">
    <source>
        <dbReference type="EMBL" id="MFD2232790.1"/>
    </source>
</evidence>
<reference evidence="2" key="1">
    <citation type="journal article" date="2019" name="Int. J. Syst. Evol. Microbiol.">
        <title>The Global Catalogue of Microorganisms (GCM) 10K type strain sequencing project: providing services to taxonomists for standard genome sequencing and annotation.</title>
        <authorList>
            <consortium name="The Broad Institute Genomics Platform"/>
            <consortium name="The Broad Institute Genome Sequencing Center for Infectious Disease"/>
            <person name="Wu L."/>
            <person name="Ma J."/>
        </authorList>
    </citation>
    <scope>NUCLEOTIDE SEQUENCE [LARGE SCALE GENOMIC DNA]</scope>
    <source>
        <strain evidence="2">KCTC 15012</strain>
    </source>
</reference>
<organism evidence="1 2">
    <name type="scientific">Phaeospirillum tilakii</name>
    <dbReference type="NCBI Taxonomy" id="741673"/>
    <lineage>
        <taxon>Bacteria</taxon>
        <taxon>Pseudomonadati</taxon>
        <taxon>Pseudomonadota</taxon>
        <taxon>Alphaproteobacteria</taxon>
        <taxon>Rhodospirillales</taxon>
        <taxon>Rhodospirillaceae</taxon>
        <taxon>Phaeospirillum</taxon>
    </lineage>
</organism>
<dbReference type="Proteomes" id="UP001597296">
    <property type="component" value="Unassembled WGS sequence"/>
</dbReference>
<protein>
    <submittedName>
        <fullName evidence="1">Uncharacterized protein</fullName>
    </submittedName>
</protein>
<accession>A0ABW5C674</accession>
<gene>
    <name evidence="1" type="ORF">ACFSNB_03125</name>
</gene>
<sequence>MQEQARKQFAEDVSAVYSAFTVELHKPSLRNLLAERPATFRANMRRLLQKARSGLLTEISVLELLDQTDNRRQRPIRSLIPRRTTAKKIVNGHIWPSTTG</sequence>
<evidence type="ECO:0000313" key="2">
    <source>
        <dbReference type="Proteomes" id="UP001597296"/>
    </source>
</evidence>
<dbReference type="RefSeq" id="WP_377314425.1">
    <property type="nucleotide sequence ID" value="NZ_JBHUIY010000004.1"/>
</dbReference>
<dbReference type="EMBL" id="JBHUIY010000004">
    <property type="protein sequence ID" value="MFD2232790.1"/>
    <property type="molecule type" value="Genomic_DNA"/>
</dbReference>
<proteinExistence type="predicted"/>
<comment type="caution">
    <text evidence="1">The sequence shown here is derived from an EMBL/GenBank/DDBJ whole genome shotgun (WGS) entry which is preliminary data.</text>
</comment>
<keyword evidence="2" id="KW-1185">Reference proteome</keyword>
<name>A0ABW5C674_9PROT</name>